<feature type="domain" description="NAD-dependent epimerase/dehydratase" evidence="1">
    <location>
        <begin position="34"/>
        <end position="199"/>
    </location>
</feature>
<dbReference type="EMBL" id="FNVS01000003">
    <property type="protein sequence ID" value="SEF58255.1"/>
    <property type="molecule type" value="Genomic_DNA"/>
</dbReference>
<dbReference type="RefSeq" id="WP_103982534.1">
    <property type="nucleotide sequence ID" value="NZ_FNVS01000003.1"/>
</dbReference>
<dbReference type="AlphaFoldDB" id="A0A8G2BUK1"/>
<reference evidence="2 3" key="1">
    <citation type="submission" date="2016-10" db="EMBL/GenBank/DDBJ databases">
        <authorList>
            <person name="Varghese N."/>
            <person name="Submissions S."/>
        </authorList>
    </citation>
    <scope>NUCLEOTIDE SEQUENCE [LARGE SCALE GENOMIC DNA]</scope>
    <source>
        <strain evidence="2 3">DSM 29073</strain>
    </source>
</reference>
<dbReference type="Pfam" id="PF01370">
    <property type="entry name" value="Epimerase"/>
    <property type="match status" value="1"/>
</dbReference>
<dbReference type="InterPro" id="IPR001509">
    <property type="entry name" value="Epimerase_deHydtase"/>
</dbReference>
<evidence type="ECO:0000313" key="2">
    <source>
        <dbReference type="EMBL" id="SEF58255.1"/>
    </source>
</evidence>
<dbReference type="Proteomes" id="UP000236725">
    <property type="component" value="Unassembled WGS sequence"/>
</dbReference>
<evidence type="ECO:0000259" key="1">
    <source>
        <dbReference type="Pfam" id="PF01370"/>
    </source>
</evidence>
<accession>A0A8G2BUK1</accession>
<comment type="caution">
    <text evidence="2">The sequence shown here is derived from an EMBL/GenBank/DDBJ whole genome shotgun (WGS) entry which is preliminary data.</text>
</comment>
<gene>
    <name evidence="2" type="ORF">SAMN05444001_1032</name>
</gene>
<sequence length="341" mass="38068">MRTPLNELELDELIAQPSGRLVEFFKRLPGDLSILGANGKIGLSLSLMAKRAVEKAGVNKKIYAVSRFSDPAGRNKLEEWGIETIACDLNDREQLLRLPLTENVVFMAGRKFGTDGSEALTWAMNVLMPSYCAEYYKNSRIVAFSTGCVYPLVSKLSGGSVETDHPEPVGEYAQSCLGRERVFEYFSQKNNTPVLLLRLNYSTDLRYGVLSDIGRKIWQEETVVSGVEYFNILWQGDANNYTLLALDHCTSPANYLNITGTEILSVKDVAEEMALIMGKKLDLQIPSADTSYLNNSGKAFGYFGTPSIQAKELIRMQAEWIMQGGRELNKPTHFEVNNGKY</sequence>
<proteinExistence type="predicted"/>
<dbReference type="SUPFAM" id="SSF51735">
    <property type="entry name" value="NAD(P)-binding Rossmann-fold domains"/>
    <property type="match status" value="1"/>
</dbReference>
<organism evidence="2 3">
    <name type="scientific">Parabacteroides chinchillae</name>
    <dbReference type="NCBI Taxonomy" id="871327"/>
    <lineage>
        <taxon>Bacteria</taxon>
        <taxon>Pseudomonadati</taxon>
        <taxon>Bacteroidota</taxon>
        <taxon>Bacteroidia</taxon>
        <taxon>Bacteroidales</taxon>
        <taxon>Tannerellaceae</taxon>
        <taxon>Parabacteroides</taxon>
    </lineage>
</organism>
<dbReference type="Gene3D" id="3.40.50.720">
    <property type="entry name" value="NAD(P)-binding Rossmann-like Domain"/>
    <property type="match status" value="1"/>
</dbReference>
<evidence type="ECO:0000313" key="3">
    <source>
        <dbReference type="Proteomes" id="UP000236725"/>
    </source>
</evidence>
<dbReference type="InterPro" id="IPR036291">
    <property type="entry name" value="NAD(P)-bd_dom_sf"/>
</dbReference>
<keyword evidence="3" id="KW-1185">Reference proteome</keyword>
<protein>
    <submittedName>
        <fullName evidence="2">Nucleoside-diphosphate-sugar epimerase</fullName>
    </submittedName>
</protein>
<name>A0A8G2BUK1_9BACT</name>